<sequence length="148" mass="15401">MNNLPCHPPLFSLAFYSTTVSAPLSSAPRNLGTWAPGRQIAIVAASEGCTQASTDINSPWLDEDPPATTQASPAQAWQPPPQRATAVPIARCHPAHPAAPHTRSAALTNEYLCAASGLTPWQGPVGAVLLATGFGLRPCWLPSNLASS</sequence>
<name>A0A2T2NCJ7_CORCC</name>
<evidence type="ECO:0000313" key="2">
    <source>
        <dbReference type="EMBL" id="PSN62966.1"/>
    </source>
</evidence>
<feature type="compositionally biased region" description="Low complexity" evidence="1">
    <location>
        <begin position="66"/>
        <end position="77"/>
    </location>
</feature>
<evidence type="ECO:0000256" key="1">
    <source>
        <dbReference type="SAM" id="MobiDB-lite"/>
    </source>
</evidence>
<reference evidence="2 3" key="1">
    <citation type="journal article" date="2018" name="Front. Microbiol.">
        <title>Genome-Wide Analysis of Corynespora cassiicola Leaf Fall Disease Putative Effectors.</title>
        <authorList>
            <person name="Lopez D."/>
            <person name="Ribeiro S."/>
            <person name="Label P."/>
            <person name="Fumanal B."/>
            <person name="Venisse J.S."/>
            <person name="Kohler A."/>
            <person name="de Oliveira R.R."/>
            <person name="Labutti K."/>
            <person name="Lipzen A."/>
            <person name="Lail K."/>
            <person name="Bauer D."/>
            <person name="Ohm R.A."/>
            <person name="Barry K.W."/>
            <person name="Spatafora J."/>
            <person name="Grigoriev I.V."/>
            <person name="Martin F.M."/>
            <person name="Pujade-Renaud V."/>
        </authorList>
    </citation>
    <scope>NUCLEOTIDE SEQUENCE [LARGE SCALE GENOMIC DNA]</scope>
    <source>
        <strain evidence="2 3">Philippines</strain>
    </source>
</reference>
<protein>
    <submittedName>
        <fullName evidence="2">Uncharacterized protein</fullName>
    </submittedName>
</protein>
<proteinExistence type="predicted"/>
<keyword evidence="3" id="KW-1185">Reference proteome</keyword>
<organism evidence="2 3">
    <name type="scientific">Corynespora cassiicola Philippines</name>
    <dbReference type="NCBI Taxonomy" id="1448308"/>
    <lineage>
        <taxon>Eukaryota</taxon>
        <taxon>Fungi</taxon>
        <taxon>Dikarya</taxon>
        <taxon>Ascomycota</taxon>
        <taxon>Pezizomycotina</taxon>
        <taxon>Dothideomycetes</taxon>
        <taxon>Pleosporomycetidae</taxon>
        <taxon>Pleosporales</taxon>
        <taxon>Corynesporascaceae</taxon>
        <taxon>Corynespora</taxon>
    </lineage>
</organism>
<accession>A0A2T2NCJ7</accession>
<dbReference type="Proteomes" id="UP000240883">
    <property type="component" value="Unassembled WGS sequence"/>
</dbReference>
<dbReference type="AlphaFoldDB" id="A0A2T2NCJ7"/>
<feature type="region of interest" description="Disordered" evidence="1">
    <location>
        <begin position="53"/>
        <end position="85"/>
    </location>
</feature>
<evidence type="ECO:0000313" key="3">
    <source>
        <dbReference type="Proteomes" id="UP000240883"/>
    </source>
</evidence>
<dbReference type="EMBL" id="KZ678140">
    <property type="protein sequence ID" value="PSN62966.1"/>
    <property type="molecule type" value="Genomic_DNA"/>
</dbReference>
<gene>
    <name evidence="2" type="ORF">BS50DRAFT_101535</name>
</gene>